<name>A0A5N6ZIB2_9EURO</name>
<dbReference type="EMBL" id="ML739033">
    <property type="protein sequence ID" value="KAE8356953.1"/>
    <property type="molecule type" value="Genomic_DNA"/>
</dbReference>
<evidence type="ECO:0000313" key="2">
    <source>
        <dbReference type="EMBL" id="KAE8356953.1"/>
    </source>
</evidence>
<reference evidence="3" key="1">
    <citation type="submission" date="2019-04" db="EMBL/GenBank/DDBJ databases">
        <title>Friends and foes A comparative genomics studyof 23 Aspergillus species from section Flavi.</title>
        <authorList>
            <consortium name="DOE Joint Genome Institute"/>
            <person name="Kjaerbolling I."/>
            <person name="Vesth T."/>
            <person name="Frisvad J.C."/>
            <person name="Nybo J.L."/>
            <person name="Theobald S."/>
            <person name="Kildgaard S."/>
            <person name="Isbrandt T."/>
            <person name="Kuo A."/>
            <person name="Sato A."/>
            <person name="Lyhne E.K."/>
            <person name="Kogle M.E."/>
            <person name="Wiebenga A."/>
            <person name="Kun R.S."/>
            <person name="Lubbers R.J."/>
            <person name="Makela M.R."/>
            <person name="Barry K."/>
            <person name="Chovatia M."/>
            <person name="Clum A."/>
            <person name="Daum C."/>
            <person name="Haridas S."/>
            <person name="He G."/>
            <person name="LaButti K."/>
            <person name="Lipzen A."/>
            <person name="Mondo S."/>
            <person name="Riley R."/>
            <person name="Salamov A."/>
            <person name="Simmons B.A."/>
            <person name="Magnuson J.K."/>
            <person name="Henrissat B."/>
            <person name="Mortensen U.H."/>
            <person name="Larsen T.O."/>
            <person name="Devries R.P."/>
            <person name="Grigoriev I.V."/>
            <person name="Machida M."/>
            <person name="Baker S.E."/>
            <person name="Andersen M.R."/>
        </authorList>
    </citation>
    <scope>NUCLEOTIDE SEQUENCE [LARGE SCALE GENOMIC DNA]</scope>
    <source>
        <strain evidence="3">CBS 553.77</strain>
    </source>
</reference>
<organism evidence="2 3">
    <name type="scientific">Aspergillus coremiiformis</name>
    <dbReference type="NCBI Taxonomy" id="138285"/>
    <lineage>
        <taxon>Eukaryota</taxon>
        <taxon>Fungi</taxon>
        <taxon>Dikarya</taxon>
        <taxon>Ascomycota</taxon>
        <taxon>Pezizomycotina</taxon>
        <taxon>Eurotiomycetes</taxon>
        <taxon>Eurotiomycetidae</taxon>
        <taxon>Eurotiales</taxon>
        <taxon>Aspergillaceae</taxon>
        <taxon>Aspergillus</taxon>
        <taxon>Aspergillus subgen. Circumdati</taxon>
    </lineage>
</organism>
<feature type="compositionally biased region" description="Low complexity" evidence="1">
    <location>
        <begin position="218"/>
        <end position="230"/>
    </location>
</feature>
<accession>A0A5N6ZIB2</accession>
<dbReference type="AlphaFoldDB" id="A0A5N6ZIB2"/>
<sequence length="534" mass="59298">MENHRDFSSIVHSPPFTFLVGANHTKLTLQSGLARHVSQPLDHLMNSGETRESKHHIAVLEEEDVETFVAFCEYAYTGDYSVPGPDNREEYQEQVVNNPFKGVFSGEPVTAQPDPEASNDTDKGQNKLSEEVQEQPVEQAPPTPESENPPQGHIAADEPSVAIMDLPQEPDPASEQPIAHPPTTPAAEEDGPADADESAAGKGKKGKKNKKDKKKKGAAAAEEPTSNWTPPSTPPPQKTEQIENPPADKTAAPVEERNQLQESMDAPAALDAAQPAEPVVTEIDTWEQPAPIPQEPETIEPVKTDMNAEIKEEEGVTEEQKPFHFRTNSFIDMSFARQRFNFQHDPGTSLWDEFAAMDYDDPRQTHGNRPPSSLSYSASTKGDLPYLVFHAKLYVFATRFLISALAQLCLRKLHRDLLNLGFPEHPIDSQDEDIYALSTTKARMVLDLLDYTYNKTTRLEPISAISATQLRDNELRRLVVHYAACKIRDLADFCPPVESTAGMAYPHKRSAKGLRPLLDSTTELASDLVYRMMM</sequence>
<dbReference type="PANTHER" id="PTHR47843">
    <property type="entry name" value="BTB DOMAIN-CONTAINING PROTEIN-RELATED"/>
    <property type="match status" value="1"/>
</dbReference>
<feature type="compositionally biased region" description="Low complexity" evidence="1">
    <location>
        <begin position="265"/>
        <end position="276"/>
    </location>
</feature>
<dbReference type="PANTHER" id="PTHR47843:SF3">
    <property type="entry name" value="BTB DOMAIN-CONTAINING PROTEIN"/>
    <property type="match status" value="1"/>
</dbReference>
<evidence type="ECO:0000256" key="1">
    <source>
        <dbReference type="SAM" id="MobiDB-lite"/>
    </source>
</evidence>
<proteinExistence type="predicted"/>
<feature type="compositionally biased region" description="Basic and acidic residues" evidence="1">
    <location>
        <begin position="120"/>
        <end position="130"/>
    </location>
</feature>
<keyword evidence="3" id="KW-1185">Reference proteome</keyword>
<dbReference type="Proteomes" id="UP000327118">
    <property type="component" value="Unassembled WGS sequence"/>
</dbReference>
<feature type="region of interest" description="Disordered" evidence="1">
    <location>
        <begin position="100"/>
        <end position="278"/>
    </location>
</feature>
<evidence type="ECO:0000313" key="3">
    <source>
        <dbReference type="Proteomes" id="UP000327118"/>
    </source>
</evidence>
<feature type="compositionally biased region" description="Acidic residues" evidence="1">
    <location>
        <begin position="187"/>
        <end position="197"/>
    </location>
</feature>
<feature type="compositionally biased region" description="Basic residues" evidence="1">
    <location>
        <begin position="202"/>
        <end position="217"/>
    </location>
</feature>
<dbReference type="OrthoDB" id="448954at2759"/>
<evidence type="ECO:0008006" key="4">
    <source>
        <dbReference type="Google" id="ProtNLM"/>
    </source>
</evidence>
<gene>
    <name evidence="2" type="ORF">BDV28DRAFT_154259</name>
</gene>
<protein>
    <recommendedName>
        <fullName evidence="4">BTB domain-containing protein</fullName>
    </recommendedName>
</protein>